<accession>E2BDK3</accession>
<dbReference type="AlphaFoldDB" id="E2BDK3"/>
<dbReference type="Proteomes" id="UP000008237">
    <property type="component" value="Unassembled WGS sequence"/>
</dbReference>
<sequence length="30" mass="3638">SPHDFFLWGHLKSIVFRTLPDTIEELRNRI</sequence>
<reference evidence="1 2" key="1">
    <citation type="journal article" date="2010" name="Science">
        <title>Genomic comparison of the ants Camponotus floridanus and Harpegnathos saltator.</title>
        <authorList>
            <person name="Bonasio R."/>
            <person name="Zhang G."/>
            <person name="Ye C."/>
            <person name="Mutti N.S."/>
            <person name="Fang X."/>
            <person name="Qin N."/>
            <person name="Donahue G."/>
            <person name="Yang P."/>
            <person name="Li Q."/>
            <person name="Li C."/>
            <person name="Zhang P."/>
            <person name="Huang Z."/>
            <person name="Berger S.L."/>
            <person name="Reinberg D."/>
            <person name="Wang J."/>
            <person name="Liebig J."/>
        </authorList>
    </citation>
    <scope>NUCLEOTIDE SEQUENCE [LARGE SCALE GENOMIC DNA]</scope>
    <source>
        <strain evidence="1 2">R22 G/1</strain>
    </source>
</reference>
<dbReference type="EMBL" id="GL447659">
    <property type="protein sequence ID" value="EFN86228.1"/>
    <property type="molecule type" value="Genomic_DNA"/>
</dbReference>
<feature type="non-terminal residue" evidence="1">
    <location>
        <position position="1"/>
    </location>
</feature>
<name>E2BDK3_HARSA</name>
<protein>
    <submittedName>
        <fullName evidence="1">Uncharacterized protein</fullName>
    </submittedName>
</protein>
<proteinExistence type="predicted"/>
<evidence type="ECO:0000313" key="1">
    <source>
        <dbReference type="EMBL" id="EFN86228.1"/>
    </source>
</evidence>
<evidence type="ECO:0000313" key="2">
    <source>
        <dbReference type="Proteomes" id="UP000008237"/>
    </source>
</evidence>
<keyword evidence="2" id="KW-1185">Reference proteome</keyword>
<dbReference type="InParanoid" id="E2BDK3"/>
<gene>
    <name evidence="1" type="ORF">EAI_07684</name>
</gene>
<organism evidence="2">
    <name type="scientific">Harpegnathos saltator</name>
    <name type="common">Jerdon's jumping ant</name>
    <dbReference type="NCBI Taxonomy" id="610380"/>
    <lineage>
        <taxon>Eukaryota</taxon>
        <taxon>Metazoa</taxon>
        <taxon>Ecdysozoa</taxon>
        <taxon>Arthropoda</taxon>
        <taxon>Hexapoda</taxon>
        <taxon>Insecta</taxon>
        <taxon>Pterygota</taxon>
        <taxon>Neoptera</taxon>
        <taxon>Endopterygota</taxon>
        <taxon>Hymenoptera</taxon>
        <taxon>Apocrita</taxon>
        <taxon>Aculeata</taxon>
        <taxon>Formicoidea</taxon>
        <taxon>Formicidae</taxon>
        <taxon>Ponerinae</taxon>
        <taxon>Ponerini</taxon>
        <taxon>Harpegnathos</taxon>
    </lineage>
</organism>
<feature type="non-terminal residue" evidence="1">
    <location>
        <position position="30"/>
    </location>
</feature>